<keyword evidence="2" id="KW-1185">Reference proteome</keyword>
<proteinExistence type="predicted"/>
<sequence length="101" mass="11601">MWHWEASQAIRWPPLCFLSTEVVVHIFFGFLVRTSPPPHPTPLLPFLYAVMQADVGLFCCVLLSLSPLPPDYIPTSRREEKKKKKKTPYAVHGLRKKKASK</sequence>
<gene>
    <name evidence="1" type="ORF">E3U43_009577</name>
</gene>
<organism evidence="1 2">
    <name type="scientific">Larimichthys crocea</name>
    <name type="common">Large yellow croaker</name>
    <name type="synonym">Pseudosciaena crocea</name>
    <dbReference type="NCBI Taxonomy" id="215358"/>
    <lineage>
        <taxon>Eukaryota</taxon>
        <taxon>Metazoa</taxon>
        <taxon>Chordata</taxon>
        <taxon>Craniata</taxon>
        <taxon>Vertebrata</taxon>
        <taxon>Euteleostomi</taxon>
        <taxon>Actinopterygii</taxon>
        <taxon>Neopterygii</taxon>
        <taxon>Teleostei</taxon>
        <taxon>Neoteleostei</taxon>
        <taxon>Acanthomorphata</taxon>
        <taxon>Eupercaria</taxon>
        <taxon>Sciaenidae</taxon>
        <taxon>Larimichthys</taxon>
    </lineage>
</organism>
<dbReference type="Proteomes" id="UP000793456">
    <property type="component" value="Chromosome XXI"/>
</dbReference>
<reference evidence="1" key="1">
    <citation type="submission" date="2018-11" db="EMBL/GenBank/DDBJ databases">
        <title>The sequence and de novo assembly of Larimichthys crocea genome using PacBio and Hi-C technologies.</title>
        <authorList>
            <person name="Xu P."/>
            <person name="Chen B."/>
            <person name="Zhou Z."/>
            <person name="Ke Q."/>
            <person name="Wu Y."/>
            <person name="Bai H."/>
            <person name="Pu F."/>
        </authorList>
    </citation>
    <scope>NUCLEOTIDE SEQUENCE</scope>
    <source>
        <tissue evidence="1">Muscle</tissue>
    </source>
</reference>
<protein>
    <submittedName>
        <fullName evidence="1">Uncharacterized protein</fullName>
    </submittedName>
</protein>
<comment type="caution">
    <text evidence="1">The sequence shown here is derived from an EMBL/GenBank/DDBJ whole genome shotgun (WGS) entry which is preliminary data.</text>
</comment>
<dbReference type="EMBL" id="CM011694">
    <property type="protein sequence ID" value="TMS04420.1"/>
    <property type="molecule type" value="Genomic_DNA"/>
</dbReference>
<name>A0ACD3QB53_LARCR</name>
<evidence type="ECO:0000313" key="1">
    <source>
        <dbReference type="EMBL" id="TMS04420.1"/>
    </source>
</evidence>
<evidence type="ECO:0000313" key="2">
    <source>
        <dbReference type="Proteomes" id="UP000793456"/>
    </source>
</evidence>
<accession>A0ACD3QB53</accession>